<gene>
    <name evidence="1" type="ORF">NVS89_00485</name>
</gene>
<protein>
    <recommendedName>
        <fullName evidence="3">Antibiotic ABC transporter</fullName>
    </recommendedName>
</protein>
<keyword evidence="2" id="KW-1185">Reference proteome</keyword>
<proteinExistence type="predicted"/>
<organism evidence="1 2">
    <name type="scientific">Ancylobacter mangrovi</name>
    <dbReference type="NCBI Taxonomy" id="2972472"/>
    <lineage>
        <taxon>Bacteria</taxon>
        <taxon>Pseudomonadati</taxon>
        <taxon>Pseudomonadota</taxon>
        <taxon>Alphaproteobacteria</taxon>
        <taxon>Hyphomicrobiales</taxon>
        <taxon>Xanthobacteraceae</taxon>
        <taxon>Ancylobacter</taxon>
    </lineage>
</organism>
<comment type="caution">
    <text evidence="1">The sequence shown here is derived from an EMBL/GenBank/DDBJ whole genome shotgun (WGS) entry which is preliminary data.</text>
</comment>
<name>A0A9X2T3H0_9HYPH</name>
<dbReference type="Proteomes" id="UP001151088">
    <property type="component" value="Unassembled WGS sequence"/>
</dbReference>
<dbReference type="AlphaFoldDB" id="A0A9X2T3H0"/>
<dbReference type="RefSeq" id="WP_258730499.1">
    <property type="nucleotide sequence ID" value="NZ_JANTHZ010000001.1"/>
</dbReference>
<evidence type="ECO:0008006" key="3">
    <source>
        <dbReference type="Google" id="ProtNLM"/>
    </source>
</evidence>
<sequence>MLPFTLFSLGVGVTRLALDSQLVIAERLSRLSRGDPGAAVEAVRMVAEKTVALGEANARIVSAAATGRLDKVGPEIVALYGRKVRANRRRLARERAK</sequence>
<evidence type="ECO:0000313" key="1">
    <source>
        <dbReference type="EMBL" id="MCS0493554.1"/>
    </source>
</evidence>
<evidence type="ECO:0000313" key="2">
    <source>
        <dbReference type="Proteomes" id="UP001151088"/>
    </source>
</evidence>
<dbReference type="EMBL" id="JANTHZ010000001">
    <property type="protein sequence ID" value="MCS0493554.1"/>
    <property type="molecule type" value="Genomic_DNA"/>
</dbReference>
<reference evidence="1" key="1">
    <citation type="submission" date="2022-08" db="EMBL/GenBank/DDBJ databases">
        <authorList>
            <person name="Li F."/>
        </authorList>
    </citation>
    <scope>NUCLEOTIDE SEQUENCE</scope>
    <source>
        <strain evidence="1">MQZ15Z-1</strain>
    </source>
</reference>
<accession>A0A9X2T3H0</accession>